<dbReference type="InterPro" id="IPR014876">
    <property type="entry name" value="DEK_C"/>
</dbReference>
<reference evidence="3 4" key="1">
    <citation type="submission" date="2016-11" db="EMBL/GenBank/DDBJ databases">
        <authorList>
            <person name="Jaros S."/>
            <person name="Januszkiewicz K."/>
            <person name="Wedrychowicz H."/>
        </authorList>
    </citation>
    <scope>NUCLEOTIDE SEQUENCE [LARGE SCALE GENOMIC DNA]</scope>
</reference>
<dbReference type="Gene3D" id="1.10.245.10">
    <property type="entry name" value="SWIB/MDM2 domain"/>
    <property type="match status" value="1"/>
</dbReference>
<dbReference type="Pfam" id="PF02201">
    <property type="entry name" value="SWIB"/>
    <property type="match status" value="1"/>
</dbReference>
<dbReference type="Gene3D" id="1.10.10.60">
    <property type="entry name" value="Homeodomain-like"/>
    <property type="match status" value="1"/>
</dbReference>
<dbReference type="PROSITE" id="PS51998">
    <property type="entry name" value="DEK_C"/>
    <property type="match status" value="1"/>
</dbReference>
<feature type="region of interest" description="Disordered" evidence="1">
    <location>
        <begin position="69"/>
        <end position="132"/>
    </location>
</feature>
<accession>A0A2X0M9B1</accession>
<dbReference type="Proteomes" id="UP000249464">
    <property type="component" value="Unassembled WGS sequence"/>
</dbReference>
<evidence type="ECO:0000313" key="4">
    <source>
        <dbReference type="Proteomes" id="UP000249464"/>
    </source>
</evidence>
<dbReference type="STRING" id="796604.A0A2X0M9B1"/>
<protein>
    <submittedName>
        <fullName evidence="3">BQ5605_C004g02950 protein</fullName>
    </submittedName>
</protein>
<proteinExistence type="predicted"/>
<feature type="compositionally biased region" description="Basic and acidic residues" evidence="1">
    <location>
        <begin position="78"/>
        <end position="87"/>
    </location>
</feature>
<dbReference type="SMART" id="SM00151">
    <property type="entry name" value="SWIB"/>
    <property type="match status" value="1"/>
</dbReference>
<dbReference type="InterPro" id="IPR019835">
    <property type="entry name" value="SWIB_domain"/>
</dbReference>
<dbReference type="InterPro" id="IPR036885">
    <property type="entry name" value="SWIB_MDM2_dom_sf"/>
</dbReference>
<evidence type="ECO:0000313" key="3">
    <source>
        <dbReference type="EMBL" id="SGY69068.1"/>
    </source>
</evidence>
<feature type="domain" description="DEK-C" evidence="2">
    <location>
        <begin position="8"/>
        <end position="64"/>
    </location>
</feature>
<dbReference type="CDD" id="cd10567">
    <property type="entry name" value="SWIB-MDM2_like"/>
    <property type="match status" value="1"/>
</dbReference>
<dbReference type="SUPFAM" id="SSF109715">
    <property type="entry name" value="DEK C-terminal domain"/>
    <property type="match status" value="1"/>
</dbReference>
<dbReference type="PANTHER" id="PTHR13844">
    <property type="entry name" value="SWI/SNF-RELATED MATRIX-ASSOCIATED ACTIN-DEPENDENT REGULATOR OF CHROMATIN SUBFAMILY D"/>
    <property type="match status" value="1"/>
</dbReference>
<evidence type="ECO:0000256" key="1">
    <source>
        <dbReference type="SAM" id="MobiDB-lite"/>
    </source>
</evidence>
<dbReference type="EMBL" id="FQNC01000046">
    <property type="protein sequence ID" value="SGY69068.1"/>
    <property type="molecule type" value="Genomic_DNA"/>
</dbReference>
<keyword evidence="4" id="KW-1185">Reference proteome</keyword>
<dbReference type="SUPFAM" id="SSF47592">
    <property type="entry name" value="SWIB/MDM2 domain"/>
    <property type="match status" value="1"/>
</dbReference>
<organism evidence="3 4">
    <name type="scientific">Microbotryum silenes-dioicae</name>
    <dbReference type="NCBI Taxonomy" id="796604"/>
    <lineage>
        <taxon>Eukaryota</taxon>
        <taxon>Fungi</taxon>
        <taxon>Dikarya</taxon>
        <taxon>Basidiomycota</taxon>
        <taxon>Pucciniomycotina</taxon>
        <taxon>Microbotryomycetes</taxon>
        <taxon>Microbotryales</taxon>
        <taxon>Microbotryaceae</taxon>
        <taxon>Microbotryum</taxon>
    </lineage>
</organism>
<sequence>MSDSADDNFEVELLRPAIEMILKGSDRASVTAKGVRKQLQDLYPKMDIKAHKTAIDSVTFAIFNDQNDDSEEADEDEHERNGNDKPVHAPVNQEVKHENASKGRLHAISYTSPAQPIKAERKPTTPRASNQLTDEQIAMRLQNEFNARPSRAGTSTAPGSAKSKAKSCNAGTKKRKSKSAATIGSDEDDSAPKKQRKVSNTGFNKLHRLSQEMADVCGSDQLSRPQVTKALWVYIKGNDLQLPEKKTEIRLDEKLRVSSPDRRCVSAHQIADCPSPVPCTENISRIDSQLFHNGQIHSITHSSSAKHVLFTLQEAPLPPRPGERQTRPQTRVIASVLTQLPAAGQTRAHSYWSFIPTLGYFSHDRIDVPPPQVSLVPWRSSVQSRTIPQLLKPPRFCVLSVHQSSKLQHEKSTVSSSHFR</sequence>
<name>A0A2X0M9B1_9BASI</name>
<feature type="region of interest" description="Disordered" evidence="1">
    <location>
        <begin position="145"/>
        <end position="204"/>
    </location>
</feature>
<dbReference type="InterPro" id="IPR003121">
    <property type="entry name" value="SWIB_MDM2_domain"/>
</dbReference>
<dbReference type="Pfam" id="PF08766">
    <property type="entry name" value="DEK_C"/>
    <property type="match status" value="1"/>
</dbReference>
<evidence type="ECO:0000259" key="2">
    <source>
        <dbReference type="PROSITE" id="PS51998"/>
    </source>
</evidence>
<dbReference type="AlphaFoldDB" id="A0A2X0M9B1"/>
<gene>
    <name evidence="3" type="primary">BQ5605_C004g02950</name>
    <name evidence="3" type="ORF">BQ5605_C004G02950</name>
</gene>